<dbReference type="InterPro" id="IPR058207">
    <property type="entry name" value="PID_CTERM"/>
</dbReference>
<proteinExistence type="predicted"/>
<evidence type="ECO:0000313" key="2">
    <source>
        <dbReference type="EMBL" id="BDD12288.1"/>
    </source>
</evidence>
<protein>
    <submittedName>
        <fullName evidence="2">Uncharacterized protein</fullName>
    </submittedName>
</protein>
<dbReference type="EMBL" id="AP025318">
    <property type="protein sequence ID" value="BDD12288.1"/>
    <property type="molecule type" value="Genomic_DNA"/>
</dbReference>
<dbReference type="Proteomes" id="UP001348817">
    <property type="component" value="Plasmid pFA4"/>
</dbReference>
<accession>A0AAU9CWC3</accession>
<gene>
    <name evidence="2" type="ORF">FUAX_47200</name>
</gene>
<evidence type="ECO:0000313" key="3">
    <source>
        <dbReference type="Proteomes" id="UP001348817"/>
    </source>
</evidence>
<keyword evidence="3" id="KW-1185">Reference proteome</keyword>
<sequence>MSLLKTVLFIAGVIVFLGTGTSFAQITPGSSNSGNGPSLDEVQSGVESRSFLPGHPNPPTDVPIDGGVSLLIGAGVALGARKVIKNNKGKNS</sequence>
<reference evidence="2 3" key="1">
    <citation type="submission" date="2021-12" db="EMBL/GenBank/DDBJ databases">
        <title>Genome sequencing of bacteria with rrn-lacking chromosome and rrn-plasmid.</title>
        <authorList>
            <person name="Anda M."/>
            <person name="Iwasaki W."/>
        </authorList>
    </citation>
    <scope>NUCLEOTIDE SEQUENCE [LARGE SCALE GENOMIC DNA]</scope>
    <source>
        <strain evidence="2 3">DSM 100852</strain>
        <plasmid evidence="2 3">pFA4</plasmid>
    </source>
</reference>
<dbReference type="NCBIfam" id="NF046080">
    <property type="entry name" value="PID_CTERM"/>
    <property type="match status" value="1"/>
</dbReference>
<keyword evidence="2" id="KW-0614">Plasmid</keyword>
<dbReference type="KEGG" id="fax:FUAX_47200"/>
<evidence type="ECO:0000256" key="1">
    <source>
        <dbReference type="SAM" id="MobiDB-lite"/>
    </source>
</evidence>
<dbReference type="AlphaFoldDB" id="A0AAU9CWC3"/>
<feature type="region of interest" description="Disordered" evidence="1">
    <location>
        <begin position="27"/>
        <end position="63"/>
    </location>
</feature>
<name>A0AAU9CWC3_9BACT</name>
<geneLocation type="plasmid" evidence="2 3">
    <name>pFA4</name>
</geneLocation>
<organism evidence="2 3">
    <name type="scientific">Fulvitalea axinellae</name>
    <dbReference type="NCBI Taxonomy" id="1182444"/>
    <lineage>
        <taxon>Bacteria</taxon>
        <taxon>Pseudomonadati</taxon>
        <taxon>Bacteroidota</taxon>
        <taxon>Cytophagia</taxon>
        <taxon>Cytophagales</taxon>
        <taxon>Persicobacteraceae</taxon>
        <taxon>Fulvitalea</taxon>
    </lineage>
</organism>
<dbReference type="RefSeq" id="WP_338395642.1">
    <property type="nucleotide sequence ID" value="NZ_AP025318.1"/>
</dbReference>
<feature type="compositionally biased region" description="Low complexity" evidence="1">
    <location>
        <begin position="28"/>
        <end position="38"/>
    </location>
</feature>